<protein>
    <submittedName>
        <fullName evidence="1">Uncharacterized protein</fullName>
    </submittedName>
</protein>
<evidence type="ECO:0000313" key="2">
    <source>
        <dbReference type="Proteomes" id="UP000298663"/>
    </source>
</evidence>
<dbReference type="AlphaFoldDB" id="A0A4V6I7P7"/>
<gene>
    <name evidence="1" type="ORF">L596_002446</name>
</gene>
<proteinExistence type="predicted"/>
<dbReference type="Proteomes" id="UP000298663">
    <property type="component" value="Chromosome X"/>
</dbReference>
<keyword evidence="2" id="KW-1185">Reference proteome</keyword>
<dbReference type="EMBL" id="AZBU02000001">
    <property type="protein sequence ID" value="TMS34953.1"/>
    <property type="molecule type" value="Genomic_DNA"/>
</dbReference>
<dbReference type="EMBL" id="CM016762">
    <property type="protein sequence ID" value="TMS34953.1"/>
    <property type="molecule type" value="Genomic_DNA"/>
</dbReference>
<accession>A0A4V6I7P7</accession>
<comment type="caution">
    <text evidence="1">The sequence shown here is derived from an EMBL/GenBank/DDBJ whole genome shotgun (WGS) entry which is preliminary data.</text>
</comment>
<reference evidence="1 2" key="2">
    <citation type="journal article" date="2019" name="G3 (Bethesda)">
        <title>Hybrid Assembly of the Genome of the Entomopathogenic Nematode Steinernema carpocapsae Identifies the X-Chromosome.</title>
        <authorList>
            <person name="Serra L."/>
            <person name="Macchietto M."/>
            <person name="Macias-Munoz A."/>
            <person name="McGill C.J."/>
            <person name="Rodriguez I.M."/>
            <person name="Rodriguez B."/>
            <person name="Murad R."/>
            <person name="Mortazavi A."/>
        </authorList>
    </citation>
    <scope>NUCLEOTIDE SEQUENCE [LARGE SCALE GENOMIC DNA]</scope>
    <source>
        <strain evidence="1 2">ALL</strain>
    </source>
</reference>
<name>A0A4V6I7P7_STECR</name>
<reference evidence="1 2" key="1">
    <citation type="journal article" date="2015" name="Genome Biol.">
        <title>Comparative genomics of Steinernema reveals deeply conserved gene regulatory networks.</title>
        <authorList>
            <person name="Dillman A.R."/>
            <person name="Macchietto M."/>
            <person name="Porter C.F."/>
            <person name="Rogers A."/>
            <person name="Williams B."/>
            <person name="Antoshechkin I."/>
            <person name="Lee M.M."/>
            <person name="Goodwin Z."/>
            <person name="Lu X."/>
            <person name="Lewis E.E."/>
            <person name="Goodrich-Blair H."/>
            <person name="Stock S.P."/>
            <person name="Adams B.J."/>
            <person name="Sternberg P.W."/>
            <person name="Mortazavi A."/>
        </authorList>
    </citation>
    <scope>NUCLEOTIDE SEQUENCE [LARGE SCALE GENOMIC DNA]</scope>
    <source>
        <strain evidence="1 2">ALL</strain>
    </source>
</reference>
<evidence type="ECO:0000313" key="1">
    <source>
        <dbReference type="EMBL" id="TMS34953.1"/>
    </source>
</evidence>
<organism evidence="1 2">
    <name type="scientific">Steinernema carpocapsae</name>
    <name type="common">Entomopathogenic nematode</name>
    <dbReference type="NCBI Taxonomy" id="34508"/>
    <lineage>
        <taxon>Eukaryota</taxon>
        <taxon>Metazoa</taxon>
        <taxon>Ecdysozoa</taxon>
        <taxon>Nematoda</taxon>
        <taxon>Chromadorea</taxon>
        <taxon>Rhabditida</taxon>
        <taxon>Tylenchina</taxon>
        <taxon>Panagrolaimomorpha</taxon>
        <taxon>Strongyloidoidea</taxon>
        <taxon>Steinernematidae</taxon>
        <taxon>Steinernema</taxon>
    </lineage>
</organism>
<sequence>MLNGDERQEQTQQNLKHFFGTRSGLYLTSLLTEETVDKTQNPEAFCKACFFEEDFKITLRKPCRFYKPLLSLETQKVVIFLISEDKSVPRCTCFEEHANYNLNKTRSFTRSRPSNYHRNCPSDYH</sequence>